<dbReference type="InterPro" id="IPR038518">
    <property type="entry name" value="Glyco_hydro_63N_sf"/>
</dbReference>
<keyword evidence="8" id="KW-0472">Membrane</keyword>
<dbReference type="Pfam" id="PF16923">
    <property type="entry name" value="Glyco_hydro_63N"/>
    <property type="match status" value="2"/>
</dbReference>
<keyword evidence="16" id="KW-1185">Reference proteome</keyword>
<dbReference type="AlphaFoldDB" id="A0A6A5C821"/>
<keyword evidence="4 12" id="KW-0378">Hydrolase</keyword>
<keyword evidence="10 12" id="KW-0326">Glycosidase</keyword>
<dbReference type="GeneID" id="68118789"/>
<evidence type="ECO:0000313" key="16">
    <source>
        <dbReference type="Proteomes" id="UP000444721"/>
    </source>
</evidence>
<keyword evidence="5 12" id="KW-0256">Endoplasmic reticulum</keyword>
<dbReference type="EC" id="3.2.1.106" evidence="11 12"/>
<keyword evidence="3" id="KW-0812">Transmembrane</keyword>
<evidence type="ECO:0000256" key="12">
    <source>
        <dbReference type="RuleBase" id="RU368089"/>
    </source>
</evidence>
<comment type="caution">
    <text evidence="15">The sequence shown here is derived from an EMBL/GenBank/DDBJ whole genome shotgun (WGS) entry which is preliminary data.</text>
</comment>
<evidence type="ECO:0000313" key="15">
    <source>
        <dbReference type="EMBL" id="KAF0982644.1"/>
    </source>
</evidence>
<evidence type="ECO:0000256" key="5">
    <source>
        <dbReference type="ARBA" id="ARBA00022824"/>
    </source>
</evidence>
<dbReference type="EMBL" id="VFQX01000009">
    <property type="protein sequence ID" value="KAF0982644.1"/>
    <property type="molecule type" value="Genomic_DNA"/>
</dbReference>
<keyword evidence="7" id="KW-1133">Transmembrane helix</keyword>
<dbReference type="GO" id="GO:0004573">
    <property type="term" value="F:Glc3Man9GlcNAc2 oligosaccharide glucosidase activity"/>
    <property type="evidence" value="ECO:0007669"/>
    <property type="project" value="UniProtKB-UniRule"/>
</dbReference>
<dbReference type="Pfam" id="PF03200">
    <property type="entry name" value="Glyco_hydro_63"/>
    <property type="match status" value="1"/>
</dbReference>
<dbReference type="Gene3D" id="2.70.98.110">
    <property type="entry name" value="Glycosyl hydrolase family 63, N-terminal domain"/>
    <property type="match status" value="1"/>
</dbReference>
<evidence type="ECO:0000256" key="3">
    <source>
        <dbReference type="ARBA" id="ARBA00022692"/>
    </source>
</evidence>
<dbReference type="VEuPathDB" id="AmoebaDB:NF0097090"/>
<comment type="catalytic activity">
    <reaction evidence="12">
        <text>N(4)-(alpha-D-Glc-(1-&gt;2)-alpha-D-Glc-(1-&gt;3)-alpha-D-Glc-(1-&gt;3)-alpha-D-Man-(1-&gt;2)-alpha-D-Man-(1-&gt;2)-alpha-D-Man-(1-&gt;3)-[alpha-D-Man-(1-&gt;2)-alpha-D-Man-(1-&gt;3)-[alpha-D-Man-(1-&gt;2)-alpha-D-Man-(1-&gt;6)]-alpha-D-Man-(1-&gt;6)]-beta-D-Man-(1-&gt;4)-beta-D-GlcNAc-(1-&gt;4)-beta-D-GlcNAc)-L-asparaginyl-[protein] + H2O = N(4)-(alpha-D-Glc-(1-&gt;3)-alpha-D-Glc-(1-&gt;3)-alpha-D-Man-(1-&gt;2)-alpha-D-Man-(1-&gt;2)-alpha-D-Man-(1-&gt;3)-[alpha-D-Man-(1-&gt;2)-alpha-D-Man-(1-&gt;3)-[alpha-D-Man-(1-&gt;2)-alpha-D-Man-(1-&gt;6)]-alpha-D-Man-(1-&gt;6)]-beta-D-Man-(1-&gt;4)-beta-D-GlcNAc-(1-&gt;4)-beta-D-GlcNAc)-L-asparaginyl-[protein] + beta-D-glucose</text>
        <dbReference type="Rhea" id="RHEA:55988"/>
        <dbReference type="Rhea" id="RHEA-COMP:12806"/>
        <dbReference type="Rhea" id="RHEA-COMP:14355"/>
        <dbReference type="ChEBI" id="CHEBI:15377"/>
        <dbReference type="ChEBI" id="CHEBI:15903"/>
        <dbReference type="ChEBI" id="CHEBI:59082"/>
        <dbReference type="ChEBI" id="CHEBI:132537"/>
        <dbReference type="EC" id="3.2.1.106"/>
    </reaction>
</comment>
<comment type="subcellular location">
    <subcellularLocation>
        <location evidence="1 12">Endoplasmic reticulum membrane</location>
        <topology evidence="1 12">Single-pass type II membrane protein</topology>
    </subcellularLocation>
</comment>
<sequence length="877" mass="101974">MITRTKMPSFITHPSSSSLSISLIFIASFILFIISSHGIMSTLVKSDDSITTDQQCKYSEPIFQTQFYNHTMKWGTYRPQVIFGMKTRSPQPILTGLMWHRADTVDGISKLRHDSNMDFNNVRYGWNRHDGQYFAMQSIRDFENLIQLDTKLLKHVEEKTFIPVDVDNKENSNTKEQQGEYHSNEKGGDWTVRIMGKDLKQLKNKPIMSVCFYISLENEPDVSLRISGVQGSKKQGLVSNNPIIIRGKNQDIGEFSIHVTANESNPVDDYNNFYFYGVKKNPSDVWKIHQDVKQMLSQQMISSINSIQEKFQEQQMKGQNVGASPWDTTPFPIATLPNTIDDDSNVLVIQKIVRSPFDLNVVFLSHEQHPDIFSNYQIKEYALHHLEHFDENIKKLKGCFETKFEETFHLKDKNFNNDEKEMAMYALSNLVGGIGYYYGNSYHQYGNGEIRTIPPYSLFTACPCRSFFPRGFLWDEGFHSLLIQRWNKQISKDIITNWFRVMDPSTGWIPREQILGEEARTRVPREFQVQHDTHANPPVLFLGVLELLQQHLGPIRDGSSSSSLNDEKSQSMVELDLHGTQQPSFLHESNAFSNNNSISERESMISFLKQVYPNMKKNYEWYLSTQAGSIPNTFRWRGRTPGHTLSSGLDDYPRGNTQPSTDERHLDLYSWIYMMTDTMNRIHEMVFKKKDQVLVQRLETLRENIMKYHFNKDIQWFSDYAGKPIGNETRPEFSPHIGYISLFPFLLDVVDFEKNPTLFDHVLNTIIRERLWTPFGLSSLSRTDPMFGTRENYWRGPIWININYLTLRALNKCRTRSEKCHEVYTLLRRNIGNTLHNEWKKSRTIYEQYNALNGNGQGAHPFTGWSSLITLIMGEIY</sequence>
<evidence type="ECO:0000256" key="2">
    <source>
        <dbReference type="ARBA" id="ARBA00010833"/>
    </source>
</evidence>
<evidence type="ECO:0000259" key="14">
    <source>
        <dbReference type="Pfam" id="PF16923"/>
    </source>
</evidence>
<evidence type="ECO:0000256" key="8">
    <source>
        <dbReference type="ARBA" id="ARBA00023136"/>
    </source>
</evidence>
<protein>
    <recommendedName>
        <fullName evidence="11 12">Mannosyl-oligosaccharide glucosidase</fullName>
        <ecNumber evidence="11 12">3.2.1.106</ecNumber>
    </recommendedName>
</protein>
<gene>
    <name evidence="15" type="ORF">FDP41_011574</name>
</gene>
<proteinExistence type="inferred from homology"/>
<dbReference type="InterPro" id="IPR031631">
    <property type="entry name" value="Glyco_hydro_63N"/>
</dbReference>
<organism evidence="15 16">
    <name type="scientific">Naegleria fowleri</name>
    <name type="common">Brain eating amoeba</name>
    <dbReference type="NCBI Taxonomy" id="5763"/>
    <lineage>
        <taxon>Eukaryota</taxon>
        <taxon>Discoba</taxon>
        <taxon>Heterolobosea</taxon>
        <taxon>Tetramitia</taxon>
        <taxon>Eutetramitia</taxon>
        <taxon>Vahlkampfiidae</taxon>
        <taxon>Naegleria</taxon>
    </lineage>
</organism>
<evidence type="ECO:0000256" key="10">
    <source>
        <dbReference type="ARBA" id="ARBA00023295"/>
    </source>
</evidence>
<keyword evidence="9" id="KW-0325">Glycoprotein</keyword>
<dbReference type="Gene3D" id="1.50.10.10">
    <property type="match status" value="1"/>
</dbReference>
<evidence type="ECO:0000256" key="4">
    <source>
        <dbReference type="ARBA" id="ARBA00022801"/>
    </source>
</evidence>
<evidence type="ECO:0000256" key="7">
    <source>
        <dbReference type="ARBA" id="ARBA00022989"/>
    </source>
</evidence>
<dbReference type="GO" id="GO:0005789">
    <property type="term" value="C:endoplasmic reticulum membrane"/>
    <property type="evidence" value="ECO:0007669"/>
    <property type="project" value="UniProtKB-SubCell"/>
</dbReference>
<dbReference type="PANTHER" id="PTHR10412">
    <property type="entry name" value="MANNOSYL-OLIGOSACCHARIDE GLUCOSIDASE"/>
    <property type="match status" value="1"/>
</dbReference>
<comment type="similarity">
    <text evidence="2 12">Belongs to the glycosyl hydrolase 63 family.</text>
</comment>
<evidence type="ECO:0000256" key="11">
    <source>
        <dbReference type="ARBA" id="ARBA00038888"/>
    </source>
</evidence>
<dbReference type="SUPFAM" id="SSF48208">
    <property type="entry name" value="Six-hairpin glycosidases"/>
    <property type="match status" value="1"/>
</dbReference>
<dbReference type="InterPro" id="IPR031335">
    <property type="entry name" value="Glyco_hydro_63_C"/>
</dbReference>
<dbReference type="InterPro" id="IPR012341">
    <property type="entry name" value="6hp_glycosidase-like_sf"/>
</dbReference>
<keyword evidence="6" id="KW-0735">Signal-anchor</keyword>
<dbReference type="RefSeq" id="XP_044567357.1">
    <property type="nucleotide sequence ID" value="XM_044701997.1"/>
</dbReference>
<accession>A0A6A5C821</accession>
<dbReference type="PANTHER" id="PTHR10412:SF11">
    <property type="entry name" value="MANNOSYL-OLIGOSACCHARIDE GLUCOSIDASE"/>
    <property type="match status" value="1"/>
</dbReference>
<dbReference type="OMA" id="FNWYNTT"/>
<evidence type="ECO:0000259" key="13">
    <source>
        <dbReference type="Pfam" id="PF03200"/>
    </source>
</evidence>
<feature type="domain" description="Glycosyl hydrolase family 63 N-terminal" evidence="14">
    <location>
        <begin position="184"/>
        <end position="315"/>
    </location>
</feature>
<evidence type="ECO:0000256" key="1">
    <source>
        <dbReference type="ARBA" id="ARBA00004648"/>
    </source>
</evidence>
<dbReference type="GO" id="GO:0006487">
    <property type="term" value="P:protein N-linked glycosylation"/>
    <property type="evidence" value="ECO:0007669"/>
    <property type="project" value="UniProtKB-UniRule"/>
</dbReference>
<dbReference type="InterPro" id="IPR008928">
    <property type="entry name" value="6-hairpin_glycosidase_sf"/>
</dbReference>
<dbReference type="VEuPathDB" id="AmoebaDB:FDP41_011574"/>
<evidence type="ECO:0000256" key="9">
    <source>
        <dbReference type="ARBA" id="ARBA00023180"/>
    </source>
</evidence>
<dbReference type="VEuPathDB" id="AmoebaDB:NfTy_018020"/>
<evidence type="ECO:0000256" key="6">
    <source>
        <dbReference type="ARBA" id="ARBA00022968"/>
    </source>
</evidence>
<feature type="domain" description="Glycosyl hydrolase family 63 C-terminal" evidence="13">
    <location>
        <begin position="387"/>
        <end position="875"/>
    </location>
</feature>
<name>A0A6A5C821_NAEFO</name>
<feature type="domain" description="Glycosyl hydrolase family 63 N-terminal" evidence="14">
    <location>
        <begin position="72"/>
        <end position="159"/>
    </location>
</feature>
<reference evidence="15 16" key="1">
    <citation type="journal article" date="2019" name="Sci. Rep.">
        <title>Nanopore sequencing improves the draft genome of the human pathogenic amoeba Naegleria fowleri.</title>
        <authorList>
            <person name="Liechti N."/>
            <person name="Schurch N."/>
            <person name="Bruggmann R."/>
            <person name="Wittwer M."/>
        </authorList>
    </citation>
    <scope>NUCLEOTIDE SEQUENCE [LARGE SCALE GENOMIC DNA]</scope>
    <source>
        <strain evidence="15 16">ATCC 30894</strain>
    </source>
</reference>
<dbReference type="InterPro" id="IPR004888">
    <property type="entry name" value="Glycoside_hydrolase_63"/>
</dbReference>
<comment type="function">
    <text evidence="12">Cleaves the distal alpha 1,2-linked glucose residue from the Glc(3)Man(9)GlcNAc(2) oligosaccharide precursor.</text>
</comment>
<dbReference type="GO" id="GO:0009311">
    <property type="term" value="P:oligosaccharide metabolic process"/>
    <property type="evidence" value="ECO:0007669"/>
    <property type="project" value="UniProtKB-UniRule"/>
</dbReference>
<dbReference type="Proteomes" id="UP000444721">
    <property type="component" value="Unassembled WGS sequence"/>
</dbReference>
<dbReference type="OrthoDB" id="410058at2759"/>